<keyword evidence="2" id="KW-0285">Flavoprotein</keyword>
<comment type="caution">
    <text evidence="7">The sequence shown here is derived from an EMBL/GenBank/DDBJ whole genome shotgun (WGS) entry which is preliminary data.</text>
</comment>
<keyword evidence="4" id="KW-0560">Oxidoreductase</keyword>
<dbReference type="PANTHER" id="PTHR43104:SF4">
    <property type="entry name" value="L-2-HYDROXYGLUTARATE DEHYDROGENASE, MITOCHONDRIAL"/>
    <property type="match status" value="1"/>
</dbReference>
<dbReference type="EMBL" id="MEUI01000008">
    <property type="protein sequence ID" value="OGC35087.1"/>
    <property type="molecule type" value="Genomic_DNA"/>
</dbReference>
<evidence type="ECO:0000256" key="5">
    <source>
        <dbReference type="ARBA" id="ARBA00037941"/>
    </source>
</evidence>
<evidence type="ECO:0000313" key="8">
    <source>
        <dbReference type="Proteomes" id="UP000177309"/>
    </source>
</evidence>
<accession>A0A1F4TR22</accession>
<dbReference type="Proteomes" id="UP000177309">
    <property type="component" value="Unassembled WGS sequence"/>
</dbReference>
<gene>
    <name evidence="7" type="ORF">A2462_05965</name>
</gene>
<dbReference type="SUPFAM" id="SSF51905">
    <property type="entry name" value="FAD/NAD(P)-binding domain"/>
    <property type="match status" value="1"/>
</dbReference>
<dbReference type="GO" id="GO:0047545">
    <property type="term" value="F:(S)-2-hydroxyglutarate dehydrogenase activity"/>
    <property type="evidence" value="ECO:0007669"/>
    <property type="project" value="TreeGrafter"/>
</dbReference>
<dbReference type="Pfam" id="PF01266">
    <property type="entry name" value="DAO"/>
    <property type="match status" value="1"/>
</dbReference>
<dbReference type="InterPro" id="IPR036188">
    <property type="entry name" value="FAD/NAD-bd_sf"/>
</dbReference>
<evidence type="ECO:0000313" key="7">
    <source>
        <dbReference type="EMBL" id="OGC35087.1"/>
    </source>
</evidence>
<comment type="similarity">
    <text evidence="5">Belongs to the L2HGDH family.</text>
</comment>
<keyword evidence="3" id="KW-0274">FAD</keyword>
<evidence type="ECO:0000259" key="6">
    <source>
        <dbReference type="Pfam" id="PF01266"/>
    </source>
</evidence>
<sequence>MDKVDITIIGAGVVGLSLAATLSDDRKSVFVLEKHSAFGQETSSRNSEVIHAGIYYPPGSLKAKLCVEGNQLLYDLCQQYNIPCQKLGKLIVATNQTEVICLEAILAKAKKNGVRDLKIISAAEVKKLEPNVAGLAAIYSTSTGIIDSHALMKHFEIEAKAKGAEISYSCEVVGVQKIAFGYEVMVGNNGDEFSFFSEVVINSAGLESDTLASYVGLEVEKLGYDLKYCKGDYFSVGHGKSKSIKHLVYPVPEVKGAGLGVHATLNLQGELRLGPDATYINSRDLNYDVDPNKATAFYESAKKILPFVELEDLRVDTSGIRPKLQGQGEGVRDFVIQDEKEQGLPGFINLIGIESPGLTASPAIAEYVRNLLL</sequence>
<evidence type="ECO:0000256" key="3">
    <source>
        <dbReference type="ARBA" id="ARBA00022827"/>
    </source>
</evidence>
<proteinExistence type="inferred from homology"/>
<evidence type="ECO:0000256" key="4">
    <source>
        <dbReference type="ARBA" id="ARBA00023002"/>
    </source>
</evidence>
<protein>
    <recommendedName>
        <fullName evidence="6">FAD dependent oxidoreductase domain-containing protein</fullName>
    </recommendedName>
</protein>
<organism evidence="7 8">
    <name type="scientific">candidate division WOR-1 bacterium RIFOXYC2_FULL_41_25</name>
    <dbReference type="NCBI Taxonomy" id="1802586"/>
    <lineage>
        <taxon>Bacteria</taxon>
        <taxon>Bacillati</taxon>
        <taxon>Saganbacteria</taxon>
    </lineage>
</organism>
<evidence type="ECO:0000256" key="1">
    <source>
        <dbReference type="ARBA" id="ARBA00001974"/>
    </source>
</evidence>
<dbReference type="AlphaFoldDB" id="A0A1F4TR22"/>
<dbReference type="Gene3D" id="3.50.50.60">
    <property type="entry name" value="FAD/NAD(P)-binding domain"/>
    <property type="match status" value="1"/>
</dbReference>
<comment type="cofactor">
    <cofactor evidence="1">
        <name>FAD</name>
        <dbReference type="ChEBI" id="CHEBI:57692"/>
    </cofactor>
</comment>
<dbReference type="Gene3D" id="3.30.9.10">
    <property type="entry name" value="D-Amino Acid Oxidase, subunit A, domain 2"/>
    <property type="match status" value="1"/>
</dbReference>
<name>A0A1F4TR22_UNCSA</name>
<dbReference type="InterPro" id="IPR006076">
    <property type="entry name" value="FAD-dep_OxRdtase"/>
</dbReference>
<dbReference type="PANTHER" id="PTHR43104">
    <property type="entry name" value="L-2-HYDROXYGLUTARATE DEHYDROGENASE, MITOCHONDRIAL"/>
    <property type="match status" value="1"/>
</dbReference>
<evidence type="ECO:0000256" key="2">
    <source>
        <dbReference type="ARBA" id="ARBA00022630"/>
    </source>
</evidence>
<feature type="domain" description="FAD dependent oxidoreductase" evidence="6">
    <location>
        <begin position="5"/>
        <end position="369"/>
    </location>
</feature>
<reference evidence="7 8" key="1">
    <citation type="journal article" date="2016" name="Nat. Commun.">
        <title>Thousands of microbial genomes shed light on interconnected biogeochemical processes in an aquifer system.</title>
        <authorList>
            <person name="Anantharaman K."/>
            <person name="Brown C.T."/>
            <person name="Hug L.A."/>
            <person name="Sharon I."/>
            <person name="Castelle C.J."/>
            <person name="Probst A.J."/>
            <person name="Thomas B.C."/>
            <person name="Singh A."/>
            <person name="Wilkins M.J."/>
            <person name="Karaoz U."/>
            <person name="Brodie E.L."/>
            <person name="Williams K.H."/>
            <person name="Hubbard S.S."/>
            <person name="Banfield J.F."/>
        </authorList>
    </citation>
    <scope>NUCLEOTIDE SEQUENCE [LARGE SCALE GENOMIC DNA]</scope>
</reference>